<comment type="caution">
    <text evidence="1">The sequence shown here is derived from an EMBL/GenBank/DDBJ whole genome shotgun (WGS) entry which is preliminary data.</text>
</comment>
<sequence length="136" mass="14236">MLSLGNGCCLTFVVPPAGHKPLGVAVRNLRTLVGVGTHAAVAVGNNLAVPALADHTLEAEPVDVLAEDKKWYGSDDAKHARGVTKEVLAVYVSYLIKIGFLPKPEKTPTVAIPDVKISEESIELIRSGAGARTSAN</sequence>
<dbReference type="VEuPathDB" id="FungiDB:C5L36_0B12020"/>
<proteinExistence type="predicted"/>
<gene>
    <name evidence="1" type="ORF">JL09_g1816</name>
</gene>
<dbReference type="AlphaFoldDB" id="A0A099P441"/>
<reference evidence="2" key="1">
    <citation type="journal article" date="2014" name="Microb. Cell Fact.">
        <title>Exploiting Issatchenkia orientalis SD108 for succinic acid production.</title>
        <authorList>
            <person name="Xiao H."/>
            <person name="Shao Z."/>
            <person name="Jiang Y."/>
            <person name="Dole S."/>
            <person name="Zhao H."/>
        </authorList>
    </citation>
    <scope>NUCLEOTIDE SEQUENCE [LARGE SCALE GENOMIC DNA]</scope>
    <source>
        <strain evidence="2">SD108</strain>
    </source>
</reference>
<name>A0A099P441_PICKU</name>
<dbReference type="EMBL" id="JQFK01000013">
    <property type="protein sequence ID" value="KGK39049.1"/>
    <property type="molecule type" value="Genomic_DNA"/>
</dbReference>
<accession>A0A099P441</accession>
<protein>
    <submittedName>
        <fullName evidence="1">Uncharacterized protein</fullName>
    </submittedName>
</protein>
<dbReference type="Proteomes" id="UP000029867">
    <property type="component" value="Unassembled WGS sequence"/>
</dbReference>
<organism evidence="1 2">
    <name type="scientific">Pichia kudriavzevii</name>
    <name type="common">Yeast</name>
    <name type="synonym">Issatchenkia orientalis</name>
    <dbReference type="NCBI Taxonomy" id="4909"/>
    <lineage>
        <taxon>Eukaryota</taxon>
        <taxon>Fungi</taxon>
        <taxon>Dikarya</taxon>
        <taxon>Ascomycota</taxon>
        <taxon>Saccharomycotina</taxon>
        <taxon>Pichiomycetes</taxon>
        <taxon>Pichiales</taxon>
        <taxon>Pichiaceae</taxon>
        <taxon>Pichia</taxon>
    </lineage>
</organism>
<evidence type="ECO:0000313" key="1">
    <source>
        <dbReference type="EMBL" id="KGK39049.1"/>
    </source>
</evidence>
<dbReference type="HOGENOM" id="CLU_1875729_0_0_1"/>
<evidence type="ECO:0000313" key="2">
    <source>
        <dbReference type="Proteomes" id="UP000029867"/>
    </source>
</evidence>